<dbReference type="PROSITE" id="PS52045">
    <property type="entry name" value="NEPROSIN_PEP_CD"/>
    <property type="match status" value="1"/>
</dbReference>
<name>A0A835IUQ2_9MAGN</name>
<sequence>MDLKFYATFLVVALLTSHIYHPIEARRIVTGEGDLKLDEQIKILNKPAIKSIQDKGGALYDCVNIYKQPAFDHPLLKNHKIQLKPTSPTEDFTSETSSENKQSKIALESVGCPEGTVPIRRARKEDLIRAKSFIKSHSTIPQSNGYLGQHYAIVRNTNHLKIPMYGSQVKMNIINPRVTQDQSSMALMWFSNGTNEDRHEIQAGWAVAPELYGDDKTHLITYWKAGKSGCFNVQCPGYVHVSKDYPVDVVLDTSIYNGKQEELNLHIYQDQTTKNWWVTVPDNEVNLGYWPGSLISRLAEGAPNIAWGGLAKQSVTGTSPQMGYGTLPESTYTHMGYFVEIQVEPKSAGKYFGSWLPDWEKFVDSPDCYDVVDEIKQGNNGYIVTYGGAGGNCGN</sequence>
<feature type="chain" id="PRO_5032289668" description="Neprosin PEP catalytic domain-containing protein" evidence="2">
    <location>
        <begin position="26"/>
        <end position="395"/>
    </location>
</feature>
<evidence type="ECO:0000259" key="3">
    <source>
        <dbReference type="PROSITE" id="PS52045"/>
    </source>
</evidence>
<dbReference type="OrthoDB" id="1858978at2759"/>
<feature type="region of interest" description="Disordered" evidence="1">
    <location>
        <begin position="82"/>
        <end position="101"/>
    </location>
</feature>
<gene>
    <name evidence="4" type="ORF">IFM89_006688</name>
</gene>
<evidence type="ECO:0000256" key="1">
    <source>
        <dbReference type="SAM" id="MobiDB-lite"/>
    </source>
</evidence>
<organism evidence="4 5">
    <name type="scientific">Coptis chinensis</name>
    <dbReference type="NCBI Taxonomy" id="261450"/>
    <lineage>
        <taxon>Eukaryota</taxon>
        <taxon>Viridiplantae</taxon>
        <taxon>Streptophyta</taxon>
        <taxon>Embryophyta</taxon>
        <taxon>Tracheophyta</taxon>
        <taxon>Spermatophyta</taxon>
        <taxon>Magnoliopsida</taxon>
        <taxon>Ranunculales</taxon>
        <taxon>Ranunculaceae</taxon>
        <taxon>Coptidoideae</taxon>
        <taxon>Coptis</taxon>
    </lineage>
</organism>
<protein>
    <recommendedName>
        <fullName evidence="3">Neprosin PEP catalytic domain-containing protein</fullName>
    </recommendedName>
</protein>
<dbReference type="InterPro" id="IPR053168">
    <property type="entry name" value="Glutamic_endopeptidase"/>
</dbReference>
<evidence type="ECO:0000313" key="5">
    <source>
        <dbReference type="Proteomes" id="UP000631114"/>
    </source>
</evidence>
<feature type="domain" description="Neprosin PEP catalytic" evidence="3">
    <location>
        <begin position="144"/>
        <end position="394"/>
    </location>
</feature>
<reference evidence="4 5" key="1">
    <citation type="submission" date="2020-10" db="EMBL/GenBank/DDBJ databases">
        <title>The Coptis chinensis genome and diversification of protoberbering-type alkaloids.</title>
        <authorList>
            <person name="Wang B."/>
            <person name="Shu S."/>
            <person name="Song C."/>
            <person name="Liu Y."/>
        </authorList>
    </citation>
    <scope>NUCLEOTIDE SEQUENCE [LARGE SCALE GENOMIC DNA]</scope>
    <source>
        <strain evidence="4">HL-2020</strain>
        <tissue evidence="4">Leaf</tissue>
    </source>
</reference>
<accession>A0A835IUQ2</accession>
<dbReference type="AlphaFoldDB" id="A0A835IUQ2"/>
<keyword evidence="5" id="KW-1185">Reference proteome</keyword>
<dbReference type="Proteomes" id="UP000631114">
    <property type="component" value="Unassembled WGS sequence"/>
</dbReference>
<keyword evidence="2" id="KW-0732">Signal</keyword>
<feature type="signal peptide" evidence="2">
    <location>
        <begin position="1"/>
        <end position="25"/>
    </location>
</feature>
<evidence type="ECO:0000256" key="2">
    <source>
        <dbReference type="SAM" id="SignalP"/>
    </source>
</evidence>
<dbReference type="InterPro" id="IPR004314">
    <property type="entry name" value="Neprosin"/>
</dbReference>
<dbReference type="Pfam" id="PF14365">
    <property type="entry name" value="Neprosin_AP"/>
    <property type="match status" value="1"/>
</dbReference>
<proteinExistence type="predicted"/>
<evidence type="ECO:0000313" key="4">
    <source>
        <dbReference type="EMBL" id="KAF9623961.1"/>
    </source>
</evidence>
<feature type="compositionally biased region" description="Polar residues" evidence="1">
    <location>
        <begin position="84"/>
        <end position="100"/>
    </location>
</feature>
<dbReference type="PANTHER" id="PTHR31589">
    <property type="entry name" value="PROTEIN, PUTATIVE (DUF239)-RELATED-RELATED"/>
    <property type="match status" value="1"/>
</dbReference>
<dbReference type="Gene3D" id="3.90.1320.10">
    <property type="entry name" value="Outer-capsid protein sigma 3, large lobe"/>
    <property type="match status" value="1"/>
</dbReference>
<dbReference type="EMBL" id="JADFTS010000001">
    <property type="protein sequence ID" value="KAF9623961.1"/>
    <property type="molecule type" value="Genomic_DNA"/>
</dbReference>
<dbReference type="PANTHER" id="PTHR31589:SF223">
    <property type="entry name" value="PROTEIN, PUTATIVE (DUF239)-RELATED"/>
    <property type="match status" value="1"/>
</dbReference>
<dbReference type="InterPro" id="IPR025521">
    <property type="entry name" value="Neprosin_propep"/>
</dbReference>
<dbReference type="Pfam" id="PF03080">
    <property type="entry name" value="Neprosin"/>
    <property type="match status" value="1"/>
</dbReference>
<comment type="caution">
    <text evidence="4">The sequence shown here is derived from an EMBL/GenBank/DDBJ whole genome shotgun (WGS) entry which is preliminary data.</text>
</comment>